<name>A0A2S0K1F5_LYSSH</name>
<reference evidence="3 5" key="2">
    <citation type="submission" date="2018-06" db="EMBL/GenBank/DDBJ databases">
        <authorList>
            <consortium name="Pathogen Informatics"/>
            <person name="Doyle S."/>
        </authorList>
    </citation>
    <scope>NUCLEOTIDE SEQUENCE [LARGE SCALE GENOMIC DNA]</scope>
    <source>
        <strain evidence="3 5">NCTC10338</strain>
    </source>
</reference>
<dbReference type="EMBL" id="CP019980">
    <property type="protein sequence ID" value="AVK97139.1"/>
    <property type="molecule type" value="Genomic_DNA"/>
</dbReference>
<evidence type="ECO:0000313" key="2">
    <source>
        <dbReference type="EMBL" id="AVK97139.1"/>
    </source>
</evidence>
<evidence type="ECO:0000313" key="3">
    <source>
        <dbReference type="EMBL" id="SUV16992.1"/>
    </source>
</evidence>
<gene>
    <name evidence="2" type="ORF">LS41612_13135</name>
    <name evidence="3" type="ORF">NCTC10338_02079</name>
</gene>
<reference evidence="2 4" key="1">
    <citation type="submission" date="2017-03" db="EMBL/GenBank/DDBJ databases">
        <title>The whole genome sequencing and assembly of Lysinibacillus sphaericus DSM 28T strain.</title>
        <authorList>
            <person name="Lee Y.-J."/>
            <person name="Yi H."/>
            <person name="Bahn Y.-S."/>
            <person name="Kim J.F."/>
            <person name="Lee D.-W."/>
        </authorList>
    </citation>
    <scope>NUCLEOTIDE SEQUENCE [LARGE SCALE GENOMIC DNA]</scope>
    <source>
        <strain evidence="2 4">DSM 28</strain>
    </source>
</reference>
<dbReference type="Proteomes" id="UP000238825">
    <property type="component" value="Chromosome"/>
</dbReference>
<keyword evidence="1" id="KW-1133">Transmembrane helix</keyword>
<evidence type="ECO:0000313" key="5">
    <source>
        <dbReference type="Proteomes" id="UP000255295"/>
    </source>
</evidence>
<sequence>MEVNSNLASMVLFICTLLLFFIISSSATYLNFFITYFHFHPLSAVLLMTITCFFLALIGLKDVKNIQSLFLSFILITLTLIFAGIISFTLFIGHMFS</sequence>
<protein>
    <submittedName>
        <fullName evidence="2">Uncharacterized protein</fullName>
    </submittedName>
</protein>
<dbReference type="EMBL" id="UFSZ01000001">
    <property type="protein sequence ID" value="SUV16992.1"/>
    <property type="molecule type" value="Genomic_DNA"/>
</dbReference>
<evidence type="ECO:0000256" key="1">
    <source>
        <dbReference type="SAM" id="Phobius"/>
    </source>
</evidence>
<proteinExistence type="predicted"/>
<keyword evidence="1" id="KW-0472">Membrane</keyword>
<organism evidence="2 4">
    <name type="scientific">Lysinibacillus sphaericus</name>
    <name type="common">Bacillus sphaericus</name>
    <dbReference type="NCBI Taxonomy" id="1421"/>
    <lineage>
        <taxon>Bacteria</taxon>
        <taxon>Bacillati</taxon>
        <taxon>Bacillota</taxon>
        <taxon>Bacilli</taxon>
        <taxon>Bacillales</taxon>
        <taxon>Bacillaceae</taxon>
        <taxon>Lysinibacillus</taxon>
    </lineage>
</organism>
<feature type="transmembrane region" description="Helical" evidence="1">
    <location>
        <begin position="36"/>
        <end position="58"/>
    </location>
</feature>
<keyword evidence="1" id="KW-0812">Transmembrane</keyword>
<feature type="transmembrane region" description="Helical" evidence="1">
    <location>
        <begin position="70"/>
        <end position="96"/>
    </location>
</feature>
<evidence type="ECO:0000313" key="4">
    <source>
        <dbReference type="Proteomes" id="UP000238825"/>
    </source>
</evidence>
<dbReference type="AlphaFoldDB" id="A0A2S0K1F5"/>
<dbReference type="Proteomes" id="UP000255295">
    <property type="component" value="Unassembled WGS sequence"/>
</dbReference>
<accession>A0A2S0K1F5</accession>